<dbReference type="Proteomes" id="UP000319478">
    <property type="component" value="Unassembled WGS sequence"/>
</dbReference>
<reference evidence="1 2" key="1">
    <citation type="submission" date="2019-06" db="EMBL/GenBank/DDBJ databases">
        <title>Whole genome shotgun sequence of Komagataeibacter hansenii NBRC 14820.</title>
        <authorList>
            <person name="Hosoyama A."/>
            <person name="Uohara A."/>
            <person name="Ohji S."/>
            <person name="Ichikawa N."/>
        </authorList>
    </citation>
    <scope>NUCLEOTIDE SEQUENCE [LARGE SCALE GENOMIC DNA]</scope>
    <source>
        <strain evidence="1 2">NBRC 14820</strain>
    </source>
</reference>
<proteinExistence type="predicted"/>
<protein>
    <submittedName>
        <fullName evidence="1">Uncharacterized protein</fullName>
    </submittedName>
</protein>
<keyword evidence="2" id="KW-1185">Reference proteome</keyword>
<dbReference type="RefSeq" id="WP_264986119.1">
    <property type="nucleotide sequence ID" value="NZ_BJNN01000125.1"/>
</dbReference>
<dbReference type="EMBL" id="BJNN01000125">
    <property type="protein sequence ID" value="GEC64535.1"/>
    <property type="molecule type" value="Genomic_DNA"/>
</dbReference>
<evidence type="ECO:0000313" key="1">
    <source>
        <dbReference type="EMBL" id="GEC64535.1"/>
    </source>
</evidence>
<name>A0ABQ0SIB4_NOVHA</name>
<gene>
    <name evidence="1" type="ORF">GHA01_23840</name>
</gene>
<evidence type="ECO:0000313" key="2">
    <source>
        <dbReference type="Proteomes" id="UP000319478"/>
    </source>
</evidence>
<sequence>MTRKFNTLDEFIQYLRERVEPNIARAVQNRAELITTETRVQVG</sequence>
<organism evidence="1 2">
    <name type="scientific">Novacetimonas hansenii</name>
    <name type="common">Komagataeibacter hansenii</name>
    <dbReference type="NCBI Taxonomy" id="436"/>
    <lineage>
        <taxon>Bacteria</taxon>
        <taxon>Pseudomonadati</taxon>
        <taxon>Pseudomonadota</taxon>
        <taxon>Alphaproteobacteria</taxon>
        <taxon>Acetobacterales</taxon>
        <taxon>Acetobacteraceae</taxon>
        <taxon>Novacetimonas</taxon>
    </lineage>
</organism>
<accession>A0ABQ0SIB4</accession>
<comment type="caution">
    <text evidence="1">The sequence shown here is derived from an EMBL/GenBank/DDBJ whole genome shotgun (WGS) entry which is preliminary data.</text>
</comment>